<evidence type="ECO:0000313" key="3">
    <source>
        <dbReference type="Proteomes" id="UP000007875"/>
    </source>
</evidence>
<dbReference type="Pfam" id="PF14837">
    <property type="entry name" value="INTS5_N"/>
    <property type="match status" value="1"/>
</dbReference>
<feature type="domain" description="Integrator complex subunit 5 N-terminal" evidence="1">
    <location>
        <begin position="27"/>
        <end position="191"/>
    </location>
</feature>
<protein>
    <recommendedName>
        <fullName evidence="1">Integrator complex subunit 5 N-terminal domain-containing protein</fullName>
    </recommendedName>
</protein>
<dbReference type="GeneTree" id="ENSGT00390000008374"/>
<dbReference type="InterPro" id="IPR040316">
    <property type="entry name" value="INTS5"/>
</dbReference>
<name>H2YC75_CIOSA</name>
<dbReference type="GO" id="GO:0034472">
    <property type="term" value="P:snRNA 3'-end processing"/>
    <property type="evidence" value="ECO:0007669"/>
    <property type="project" value="TreeGrafter"/>
</dbReference>
<dbReference type="HOGENOM" id="CLU_098148_0_0_1"/>
<keyword evidence="3" id="KW-1185">Reference proteome</keyword>
<evidence type="ECO:0000259" key="1">
    <source>
        <dbReference type="Pfam" id="PF14837"/>
    </source>
</evidence>
<reference evidence="2" key="2">
    <citation type="submission" date="2025-08" db="UniProtKB">
        <authorList>
            <consortium name="Ensembl"/>
        </authorList>
    </citation>
    <scope>IDENTIFICATION</scope>
</reference>
<dbReference type="InterPro" id="IPR029445">
    <property type="entry name" value="INTS5_N"/>
</dbReference>
<sequence length="192" mass="21330">MPVPTAGMPTNNNPKLKQGQAAKLDAQQMVHWFVASCYASGSFTEERVMSSVSLLHRVPASRYAVLHRFAALFEEAVRLHLDHIEYQASAPGISPEMTSSLELVIKTLMGLLQDNGKAWAPILCKWSVGSLGEISSCCKQRQIVPSPSDLNSLLRFWLNIIPMRMLLDVYRLSIRILIDVESESCVDSLLTS</sequence>
<reference evidence="3" key="1">
    <citation type="submission" date="2003-08" db="EMBL/GenBank/DDBJ databases">
        <authorList>
            <person name="Birren B."/>
            <person name="Nusbaum C."/>
            <person name="Abebe A."/>
            <person name="Abouelleil A."/>
            <person name="Adekoya E."/>
            <person name="Ait-zahra M."/>
            <person name="Allen N."/>
            <person name="Allen T."/>
            <person name="An P."/>
            <person name="Anderson M."/>
            <person name="Anderson S."/>
            <person name="Arachchi H."/>
            <person name="Armbruster J."/>
            <person name="Bachantsang P."/>
            <person name="Baldwin J."/>
            <person name="Barry A."/>
            <person name="Bayul T."/>
            <person name="Blitshsteyn B."/>
            <person name="Bloom T."/>
            <person name="Blye J."/>
            <person name="Boguslavskiy L."/>
            <person name="Borowsky M."/>
            <person name="Boukhgalter B."/>
            <person name="Brunache A."/>
            <person name="Butler J."/>
            <person name="Calixte N."/>
            <person name="Calvo S."/>
            <person name="Camarata J."/>
            <person name="Campo K."/>
            <person name="Chang J."/>
            <person name="Cheshatsang Y."/>
            <person name="Citroen M."/>
            <person name="Collymore A."/>
            <person name="Considine T."/>
            <person name="Cook A."/>
            <person name="Cooke P."/>
            <person name="Corum B."/>
            <person name="Cuomo C."/>
            <person name="David R."/>
            <person name="Dawoe T."/>
            <person name="Degray S."/>
            <person name="Dodge S."/>
            <person name="Dooley K."/>
            <person name="Dorje P."/>
            <person name="Dorjee K."/>
            <person name="Dorris L."/>
            <person name="Duffey N."/>
            <person name="Dupes A."/>
            <person name="Elkins T."/>
            <person name="Engels R."/>
            <person name="Erickson J."/>
            <person name="Farina A."/>
            <person name="Faro S."/>
            <person name="Ferreira P."/>
            <person name="Fischer H."/>
            <person name="Fitzgerald M."/>
            <person name="Foley K."/>
            <person name="Gage D."/>
            <person name="Galagan J."/>
            <person name="Gearin G."/>
            <person name="Gnerre S."/>
            <person name="Gnirke A."/>
            <person name="Goyette A."/>
            <person name="Graham J."/>
            <person name="Grandbois E."/>
            <person name="Gyaltsen K."/>
            <person name="Hafez N."/>
            <person name="Hagopian D."/>
            <person name="Hagos B."/>
            <person name="Hall J."/>
            <person name="Hatcher B."/>
            <person name="Heller A."/>
            <person name="Higgins H."/>
            <person name="Honan T."/>
            <person name="Horn A."/>
            <person name="Houde N."/>
            <person name="Hughes L."/>
            <person name="Hulme W."/>
            <person name="Husby E."/>
            <person name="Iliev I."/>
            <person name="Jaffe D."/>
            <person name="Jones C."/>
            <person name="Kamal M."/>
            <person name="Kamat A."/>
            <person name="Kamvysselis M."/>
            <person name="Karlsson E."/>
            <person name="Kells C."/>
            <person name="Kieu A."/>
            <person name="Kisner P."/>
            <person name="Kodira C."/>
            <person name="Kulbokas E."/>
            <person name="Labutti K."/>
            <person name="Lama D."/>
            <person name="Landers T."/>
            <person name="Leger J."/>
            <person name="Levine S."/>
            <person name="Lewis D."/>
            <person name="Lewis T."/>
            <person name="Lindblad-toh K."/>
            <person name="Liu X."/>
            <person name="Lokyitsang T."/>
            <person name="Lokyitsang Y."/>
            <person name="Lucien O."/>
            <person name="Lui A."/>
            <person name="Ma L.J."/>
            <person name="Mabbitt R."/>
            <person name="Macdonald J."/>
            <person name="Maclean C."/>
            <person name="Major J."/>
            <person name="Manning J."/>
            <person name="Marabella R."/>
            <person name="Maru K."/>
            <person name="Matthews C."/>
            <person name="Mauceli E."/>
            <person name="Mccarthy M."/>
            <person name="Mcdonough S."/>
            <person name="Mcghee T."/>
            <person name="Meldrim J."/>
            <person name="Meneus L."/>
            <person name="Mesirov J."/>
            <person name="Mihalev A."/>
            <person name="Mihova T."/>
            <person name="Mikkelsen T."/>
            <person name="Mlenga V."/>
            <person name="Moru K."/>
            <person name="Mozes J."/>
            <person name="Mulrain L."/>
            <person name="Munson G."/>
            <person name="Naylor J."/>
            <person name="Newes C."/>
            <person name="Nguyen C."/>
            <person name="Nguyen N."/>
            <person name="Nguyen T."/>
            <person name="Nicol R."/>
            <person name="Nielsen C."/>
            <person name="Nizzari M."/>
            <person name="Norbu C."/>
            <person name="Norbu N."/>
            <person name="O'donnell P."/>
            <person name="Okoawo O."/>
            <person name="O'leary S."/>
            <person name="Omotosho B."/>
            <person name="O'neill K."/>
            <person name="Osman S."/>
            <person name="Parker S."/>
            <person name="Perrin D."/>
            <person name="Phunkhang P."/>
            <person name="Piqani B."/>
            <person name="Purcell S."/>
            <person name="Rachupka T."/>
            <person name="Ramasamy U."/>
            <person name="Rameau R."/>
            <person name="Ray V."/>
            <person name="Raymond C."/>
            <person name="Retta R."/>
            <person name="Richardson S."/>
            <person name="Rise C."/>
            <person name="Rodriguez J."/>
            <person name="Rogers J."/>
            <person name="Rogov P."/>
            <person name="Rutman M."/>
            <person name="Schupbach R."/>
            <person name="Seaman C."/>
            <person name="Settipalli S."/>
            <person name="Sharpe T."/>
            <person name="Sheridan J."/>
            <person name="Sherpa N."/>
            <person name="Shi J."/>
            <person name="Smirnov S."/>
            <person name="Smith C."/>
            <person name="Sougnez C."/>
            <person name="Spencer B."/>
            <person name="Stalker J."/>
            <person name="Stange-thomann N."/>
            <person name="Stavropoulos S."/>
            <person name="Stetson K."/>
            <person name="Stone C."/>
            <person name="Stone S."/>
            <person name="Stubbs M."/>
            <person name="Talamas J."/>
            <person name="Tchuinga P."/>
            <person name="Tenzing P."/>
            <person name="Tesfaye S."/>
            <person name="Theodore J."/>
            <person name="Thoulutsang Y."/>
            <person name="Topham K."/>
            <person name="Towey S."/>
            <person name="Tsamla T."/>
            <person name="Tsomo N."/>
            <person name="Vallee D."/>
            <person name="Vassiliev H."/>
            <person name="Venkataraman V."/>
            <person name="Vinson J."/>
            <person name="Vo A."/>
            <person name="Wade C."/>
            <person name="Wang S."/>
            <person name="Wangchuk T."/>
            <person name="Wangdi T."/>
            <person name="Whittaker C."/>
            <person name="Wilkinson J."/>
            <person name="Wu Y."/>
            <person name="Wyman D."/>
            <person name="Yadav S."/>
            <person name="Yang S."/>
            <person name="Yang X."/>
            <person name="Yeager S."/>
            <person name="Yee E."/>
            <person name="Young G."/>
            <person name="Zainoun J."/>
            <person name="Zembeck L."/>
            <person name="Zimmer A."/>
            <person name="Zody M."/>
            <person name="Lander E."/>
        </authorList>
    </citation>
    <scope>NUCLEOTIDE SEQUENCE [LARGE SCALE GENOMIC DNA]</scope>
</reference>
<dbReference type="PANTHER" id="PTHR31697">
    <property type="entry name" value="INTEGRATOR COMPLEX SUBUNIT 5"/>
    <property type="match status" value="1"/>
</dbReference>
<accession>H2YC75</accession>
<dbReference type="GO" id="GO:0032039">
    <property type="term" value="C:integrator complex"/>
    <property type="evidence" value="ECO:0007669"/>
    <property type="project" value="InterPro"/>
</dbReference>
<reference evidence="2" key="3">
    <citation type="submission" date="2025-09" db="UniProtKB">
        <authorList>
            <consortium name="Ensembl"/>
        </authorList>
    </citation>
    <scope>IDENTIFICATION</scope>
</reference>
<dbReference type="Ensembl" id="ENSCSAVT00000002967.1">
    <property type="protein sequence ID" value="ENSCSAVP00000002923.1"/>
    <property type="gene ID" value="ENSCSAVG00000001743.1"/>
</dbReference>
<proteinExistence type="predicted"/>
<dbReference type="Proteomes" id="UP000007875">
    <property type="component" value="Unassembled WGS sequence"/>
</dbReference>
<organism evidence="2 3">
    <name type="scientific">Ciona savignyi</name>
    <name type="common">Pacific transparent sea squirt</name>
    <dbReference type="NCBI Taxonomy" id="51511"/>
    <lineage>
        <taxon>Eukaryota</taxon>
        <taxon>Metazoa</taxon>
        <taxon>Chordata</taxon>
        <taxon>Tunicata</taxon>
        <taxon>Ascidiacea</taxon>
        <taxon>Phlebobranchia</taxon>
        <taxon>Cionidae</taxon>
        <taxon>Ciona</taxon>
    </lineage>
</organism>
<dbReference type="PANTHER" id="PTHR31697:SF2">
    <property type="entry name" value="INTEGRATOR COMPLEX SUBUNIT 5"/>
    <property type="match status" value="1"/>
</dbReference>
<evidence type="ECO:0000313" key="2">
    <source>
        <dbReference type="Ensembl" id="ENSCSAVP00000002923.1"/>
    </source>
</evidence>
<dbReference type="AlphaFoldDB" id="H2YC75"/>